<sequence>MDTSTALSTAKVLGPTISLATAGAILSISAFSTPLLSNDARSQSKDKPSPSSTLPAIRFIFSRGSHIIPESAAVAAANFGFLAYHAPSTVVNVLGMEIGSRAGFIAAGVLSMAIGPITQIMLPICNNPLREMGEKERQGRGNEIREDELKDMVRKFEYLNYVRGAVILAGGMLGLAVATA</sequence>
<evidence type="ECO:0008006" key="4">
    <source>
        <dbReference type="Google" id="ProtNLM"/>
    </source>
</evidence>
<evidence type="ECO:0000313" key="3">
    <source>
        <dbReference type="Proteomes" id="UP000030672"/>
    </source>
</evidence>
<dbReference type="RefSeq" id="XP_040882664.1">
    <property type="nucleotide sequence ID" value="XM_041020347.1"/>
</dbReference>
<organism evidence="2 3">
    <name type="scientific">Aureobasidium melanogenum (strain CBS 110374)</name>
    <name type="common">Aureobasidium pullulans var. melanogenum</name>
    <dbReference type="NCBI Taxonomy" id="1043003"/>
    <lineage>
        <taxon>Eukaryota</taxon>
        <taxon>Fungi</taxon>
        <taxon>Dikarya</taxon>
        <taxon>Ascomycota</taxon>
        <taxon>Pezizomycotina</taxon>
        <taxon>Dothideomycetes</taxon>
        <taxon>Dothideomycetidae</taxon>
        <taxon>Dothideales</taxon>
        <taxon>Saccotheciaceae</taxon>
        <taxon>Aureobasidium</taxon>
    </lineage>
</organism>
<protein>
    <recommendedName>
        <fullName evidence="4">DUF1772-domain-containing protein</fullName>
    </recommendedName>
</protein>
<accession>A0A074WTG5</accession>
<feature type="transmembrane region" description="Helical" evidence="1">
    <location>
        <begin position="12"/>
        <end position="36"/>
    </location>
</feature>
<keyword evidence="1" id="KW-1133">Transmembrane helix</keyword>
<evidence type="ECO:0000313" key="2">
    <source>
        <dbReference type="EMBL" id="KEQ65641.1"/>
    </source>
</evidence>
<dbReference type="Proteomes" id="UP000030672">
    <property type="component" value="Unassembled WGS sequence"/>
</dbReference>
<dbReference type="EMBL" id="KL584826">
    <property type="protein sequence ID" value="KEQ65641.1"/>
    <property type="molecule type" value="Genomic_DNA"/>
</dbReference>
<evidence type="ECO:0000256" key="1">
    <source>
        <dbReference type="SAM" id="Phobius"/>
    </source>
</evidence>
<dbReference type="Pfam" id="PF08592">
    <property type="entry name" value="Anthrone_oxy"/>
    <property type="match status" value="1"/>
</dbReference>
<dbReference type="HOGENOM" id="CLU_1320942_0_0_1"/>
<gene>
    <name evidence="2" type="ORF">M437DRAFT_41241</name>
</gene>
<dbReference type="GeneID" id="63913720"/>
<keyword evidence="1" id="KW-0812">Transmembrane</keyword>
<reference evidence="2 3" key="1">
    <citation type="journal article" date="2014" name="BMC Genomics">
        <title>Genome sequencing of four Aureobasidium pullulans varieties: biotechnological potential, stress tolerance, and description of new species.</title>
        <authorList>
            <person name="Gostin Ar C."/>
            <person name="Ohm R.A."/>
            <person name="Kogej T."/>
            <person name="Sonjak S."/>
            <person name="Turk M."/>
            <person name="Zajc J."/>
            <person name="Zalar P."/>
            <person name="Grube M."/>
            <person name="Sun H."/>
            <person name="Han J."/>
            <person name="Sharma A."/>
            <person name="Chiniquy J."/>
            <person name="Ngan C.Y."/>
            <person name="Lipzen A."/>
            <person name="Barry K."/>
            <person name="Grigoriev I.V."/>
            <person name="Gunde-Cimerman N."/>
        </authorList>
    </citation>
    <scope>NUCLEOTIDE SEQUENCE [LARGE SCALE GENOMIC DNA]</scope>
    <source>
        <strain evidence="2 3">CBS 110374</strain>
    </source>
</reference>
<dbReference type="AlphaFoldDB" id="A0A074WTG5"/>
<proteinExistence type="predicted"/>
<keyword evidence="1" id="KW-0472">Membrane</keyword>
<name>A0A074WTG5_AURM1</name>
<feature type="transmembrane region" description="Helical" evidence="1">
    <location>
        <begin position="158"/>
        <end position="178"/>
    </location>
</feature>
<dbReference type="InterPro" id="IPR013901">
    <property type="entry name" value="Anthrone_oxy"/>
</dbReference>
<keyword evidence="3" id="KW-1185">Reference proteome</keyword>